<keyword evidence="4 6" id="KW-0274">FAD</keyword>
<evidence type="ECO:0000313" key="9">
    <source>
        <dbReference type="Proteomes" id="UP000077266"/>
    </source>
</evidence>
<evidence type="ECO:0000256" key="2">
    <source>
        <dbReference type="ARBA" id="ARBA00006105"/>
    </source>
</evidence>
<evidence type="ECO:0000313" key="8">
    <source>
        <dbReference type="EMBL" id="KZW04114.1"/>
    </source>
</evidence>
<feature type="domain" description="FAD-binding FR-type" evidence="7">
    <location>
        <begin position="44"/>
        <end position="150"/>
    </location>
</feature>
<dbReference type="SUPFAM" id="SSF63380">
    <property type="entry name" value="Riboflavin synthase domain-like"/>
    <property type="match status" value="1"/>
</dbReference>
<comment type="cofactor">
    <cofactor evidence="1 6">
        <name>FAD</name>
        <dbReference type="ChEBI" id="CHEBI:57692"/>
    </cofactor>
</comment>
<keyword evidence="9" id="KW-1185">Reference proteome</keyword>
<dbReference type="Proteomes" id="UP000077266">
    <property type="component" value="Unassembled WGS sequence"/>
</dbReference>
<evidence type="ECO:0000256" key="1">
    <source>
        <dbReference type="ARBA" id="ARBA00001974"/>
    </source>
</evidence>
<feature type="binding site" evidence="6">
    <location>
        <position position="98"/>
    </location>
    <ligand>
        <name>FAD</name>
        <dbReference type="ChEBI" id="CHEBI:57692"/>
    </ligand>
</feature>
<dbReference type="STRING" id="1314781.A0A165QV33"/>
<keyword evidence="5" id="KW-0560">Oxidoreductase</keyword>
<dbReference type="InterPro" id="IPR017938">
    <property type="entry name" value="Riboflavin_synthase-like_b-brl"/>
</dbReference>
<feature type="binding site" evidence="6">
    <location>
        <position position="126"/>
    </location>
    <ligand>
        <name>FAD</name>
        <dbReference type="ChEBI" id="CHEBI:57692"/>
    </ligand>
</feature>
<dbReference type="InterPro" id="IPR008333">
    <property type="entry name" value="Cbr1-like_FAD-bd_dom"/>
</dbReference>
<evidence type="ECO:0000256" key="6">
    <source>
        <dbReference type="PIRSR" id="PIRSR601834-1"/>
    </source>
</evidence>
<sequence length="333" mass="36705">MTGPSRVAVKVVSLATAGAFTAYLTWPSPSKAARTSATEPLASTHFTPATLASSVPSVPHSKLLTLTLPPHLLPPKDAFPRAIWSIYVKDSDLQIERPYTPLEGTDGLERGELKLWVKRYDDGEVSRWLCSRPPGEMLEIRGPVQTWAMPPPSDTSAEQFDEVFLISGGTGITPFYQLLHSLFSDPTRVSGKTHYTLIHSSPSTSTLPPPQLLDTLSAWARRYPRNLSLSLCVDARDLPDPPLGIKLHEGRVGSAVLDRALRRRSLRAQTDDAQSWWARVWPARSRPQTPRRVLFLVCGPDPMIRAIAGPKGVQTTGGVLGQMGFQEHQIRRL</sequence>
<proteinExistence type="inferred from homology"/>
<dbReference type="Pfam" id="PF00970">
    <property type="entry name" value="FAD_binding_6"/>
    <property type="match status" value="1"/>
</dbReference>
<reference evidence="8 9" key="1">
    <citation type="journal article" date="2016" name="Mol. Biol. Evol.">
        <title>Comparative Genomics of Early-Diverging Mushroom-Forming Fungi Provides Insights into the Origins of Lignocellulose Decay Capabilities.</title>
        <authorList>
            <person name="Nagy L.G."/>
            <person name="Riley R."/>
            <person name="Tritt A."/>
            <person name="Adam C."/>
            <person name="Daum C."/>
            <person name="Floudas D."/>
            <person name="Sun H."/>
            <person name="Yadav J.S."/>
            <person name="Pangilinan J."/>
            <person name="Larsson K.H."/>
            <person name="Matsuura K."/>
            <person name="Barry K."/>
            <person name="Labutti K."/>
            <person name="Kuo R."/>
            <person name="Ohm R.A."/>
            <person name="Bhattacharya S.S."/>
            <person name="Shirouzu T."/>
            <person name="Yoshinaga Y."/>
            <person name="Martin F.M."/>
            <person name="Grigoriev I.V."/>
            <person name="Hibbett D.S."/>
        </authorList>
    </citation>
    <scope>NUCLEOTIDE SEQUENCE [LARGE SCALE GENOMIC DNA]</scope>
    <source>
        <strain evidence="8 9">HHB12029</strain>
    </source>
</reference>
<dbReference type="PRINTS" id="PR00406">
    <property type="entry name" value="CYTB5RDTASE"/>
</dbReference>
<accession>A0A165QV33</accession>
<dbReference type="InterPro" id="IPR017927">
    <property type="entry name" value="FAD-bd_FR_type"/>
</dbReference>
<evidence type="ECO:0000256" key="5">
    <source>
        <dbReference type="ARBA" id="ARBA00023002"/>
    </source>
</evidence>
<feature type="binding site" evidence="6">
    <location>
        <position position="125"/>
    </location>
    <ligand>
        <name>FAD</name>
        <dbReference type="ChEBI" id="CHEBI:57692"/>
    </ligand>
</feature>
<evidence type="ECO:0000259" key="7">
    <source>
        <dbReference type="PROSITE" id="PS51384"/>
    </source>
</evidence>
<dbReference type="EMBL" id="KV425882">
    <property type="protein sequence ID" value="KZW04114.1"/>
    <property type="molecule type" value="Genomic_DNA"/>
</dbReference>
<evidence type="ECO:0000256" key="3">
    <source>
        <dbReference type="ARBA" id="ARBA00022630"/>
    </source>
</evidence>
<dbReference type="InterPro" id="IPR039261">
    <property type="entry name" value="FNR_nucleotide-bd"/>
</dbReference>
<dbReference type="AlphaFoldDB" id="A0A165QV33"/>
<feature type="binding site" evidence="6">
    <location>
        <position position="118"/>
    </location>
    <ligand>
        <name>FAD</name>
        <dbReference type="ChEBI" id="CHEBI:57692"/>
    </ligand>
</feature>
<keyword evidence="3 6" id="KW-0285">Flavoprotein</keyword>
<comment type="similarity">
    <text evidence="2">Belongs to the flavoprotein pyridine nucleotide cytochrome reductase family.</text>
</comment>
<dbReference type="Gene3D" id="3.40.50.80">
    <property type="entry name" value="Nucleotide-binding domain of ferredoxin-NADP reductase (FNR) module"/>
    <property type="match status" value="1"/>
</dbReference>
<evidence type="ECO:0000256" key="4">
    <source>
        <dbReference type="ARBA" id="ARBA00022827"/>
    </source>
</evidence>
<dbReference type="Pfam" id="PF00175">
    <property type="entry name" value="NAD_binding_1"/>
    <property type="match status" value="1"/>
</dbReference>
<gene>
    <name evidence="8" type="ORF">EXIGLDRAFT_758415</name>
</gene>
<dbReference type="CDD" id="cd06183">
    <property type="entry name" value="cyt_b5_reduct_like"/>
    <property type="match status" value="1"/>
</dbReference>
<dbReference type="OrthoDB" id="432685at2759"/>
<feature type="binding site" evidence="6">
    <location>
        <position position="99"/>
    </location>
    <ligand>
        <name>FAD</name>
        <dbReference type="ChEBI" id="CHEBI:57692"/>
    </ligand>
</feature>
<organism evidence="8 9">
    <name type="scientific">Exidia glandulosa HHB12029</name>
    <dbReference type="NCBI Taxonomy" id="1314781"/>
    <lineage>
        <taxon>Eukaryota</taxon>
        <taxon>Fungi</taxon>
        <taxon>Dikarya</taxon>
        <taxon>Basidiomycota</taxon>
        <taxon>Agaricomycotina</taxon>
        <taxon>Agaricomycetes</taxon>
        <taxon>Auriculariales</taxon>
        <taxon>Exidiaceae</taxon>
        <taxon>Exidia</taxon>
    </lineage>
</organism>
<dbReference type="GO" id="GO:0016491">
    <property type="term" value="F:oxidoreductase activity"/>
    <property type="evidence" value="ECO:0007669"/>
    <property type="project" value="UniProtKB-KW"/>
</dbReference>
<feature type="binding site" evidence="6">
    <location>
        <position position="97"/>
    </location>
    <ligand>
        <name>FAD</name>
        <dbReference type="ChEBI" id="CHEBI:57692"/>
    </ligand>
</feature>
<dbReference type="SUPFAM" id="SSF52343">
    <property type="entry name" value="Ferredoxin reductase-like, C-terminal NADP-linked domain"/>
    <property type="match status" value="1"/>
</dbReference>
<dbReference type="PANTHER" id="PTHR19370">
    <property type="entry name" value="NADH-CYTOCHROME B5 REDUCTASE"/>
    <property type="match status" value="1"/>
</dbReference>
<dbReference type="InterPro" id="IPR001834">
    <property type="entry name" value="CBR-like"/>
</dbReference>
<dbReference type="Gene3D" id="2.40.30.10">
    <property type="entry name" value="Translation factors"/>
    <property type="match status" value="1"/>
</dbReference>
<feature type="binding site" evidence="6">
    <location>
        <position position="173"/>
    </location>
    <ligand>
        <name>FAD</name>
        <dbReference type="ChEBI" id="CHEBI:57692"/>
    </ligand>
</feature>
<dbReference type="PANTHER" id="PTHR19370:SF184">
    <property type="entry name" value="NADH-CYTOCHROME B5 REDUCTASE-LIKE"/>
    <property type="match status" value="1"/>
</dbReference>
<dbReference type="InParanoid" id="A0A165QV33"/>
<name>A0A165QV33_EXIGL</name>
<dbReference type="InterPro" id="IPR001433">
    <property type="entry name" value="OxRdtase_FAD/NAD-bd"/>
</dbReference>
<dbReference type="PROSITE" id="PS51384">
    <property type="entry name" value="FAD_FR"/>
    <property type="match status" value="1"/>
</dbReference>
<protein>
    <submittedName>
        <fullName evidence="8">Ferredoxin reductase-like protein</fullName>
    </submittedName>
</protein>